<keyword evidence="5 9" id="KW-0808">Transferase</keyword>
<accession>A0ABZ2YD13</accession>
<dbReference type="InterPro" id="IPR002034">
    <property type="entry name" value="AIPM/Hcit_synth_CS"/>
</dbReference>
<dbReference type="InterPro" id="IPR000891">
    <property type="entry name" value="PYR_CT"/>
</dbReference>
<dbReference type="SUPFAM" id="SSF51569">
    <property type="entry name" value="Aldolase"/>
    <property type="match status" value="1"/>
</dbReference>
<organism evidence="11 12">
    <name type="scientific">Thermatribacter velox</name>
    <dbReference type="NCBI Taxonomy" id="3039681"/>
    <lineage>
        <taxon>Bacteria</taxon>
        <taxon>Pseudomonadati</taxon>
        <taxon>Atribacterota</taxon>
        <taxon>Atribacteria</taxon>
        <taxon>Atribacterales</taxon>
        <taxon>Thermatribacteraceae</taxon>
        <taxon>Thermatribacter</taxon>
    </lineage>
</organism>
<dbReference type="Gene3D" id="3.30.160.270">
    <property type="match status" value="1"/>
</dbReference>
<dbReference type="RefSeq" id="WP_369019048.1">
    <property type="nucleotide sequence ID" value="NZ_CP121689.1"/>
</dbReference>
<dbReference type="PROSITE" id="PS00816">
    <property type="entry name" value="AIPM_HOMOCIT_SYNTH_2"/>
    <property type="match status" value="1"/>
</dbReference>
<feature type="domain" description="Pyruvate carboxyltransferase" evidence="10">
    <location>
        <begin position="4"/>
        <end position="270"/>
    </location>
</feature>
<dbReference type="Gene3D" id="3.20.20.70">
    <property type="entry name" value="Aldolase class I"/>
    <property type="match status" value="1"/>
</dbReference>
<dbReference type="Pfam" id="PF00682">
    <property type="entry name" value="HMGL-like"/>
    <property type="match status" value="1"/>
</dbReference>
<dbReference type="Pfam" id="PF08502">
    <property type="entry name" value="LeuA_dimer"/>
    <property type="match status" value="1"/>
</dbReference>
<dbReference type="InterPro" id="IPR036230">
    <property type="entry name" value="LeuA_allosteric_dom_sf"/>
</dbReference>
<evidence type="ECO:0000313" key="12">
    <source>
        <dbReference type="Proteomes" id="UP001461341"/>
    </source>
</evidence>
<evidence type="ECO:0000256" key="6">
    <source>
        <dbReference type="ARBA" id="ARBA00023304"/>
    </source>
</evidence>
<dbReference type="PANTHER" id="PTHR43538:SF1">
    <property type="entry name" value="(R)-CITRAMALATE SYNTHASE"/>
    <property type="match status" value="1"/>
</dbReference>
<evidence type="ECO:0000256" key="8">
    <source>
        <dbReference type="NCBIfam" id="TIGR00977"/>
    </source>
</evidence>
<dbReference type="SMART" id="SM00917">
    <property type="entry name" value="LeuA_dimer"/>
    <property type="match status" value="1"/>
</dbReference>
<dbReference type="Gene3D" id="1.10.238.260">
    <property type="match status" value="1"/>
</dbReference>
<evidence type="ECO:0000259" key="10">
    <source>
        <dbReference type="PROSITE" id="PS50991"/>
    </source>
</evidence>
<dbReference type="CDD" id="cd07941">
    <property type="entry name" value="DRE_TIM_LeuA3"/>
    <property type="match status" value="1"/>
</dbReference>
<name>A0ABZ2YD13_9BACT</name>
<dbReference type="PROSITE" id="PS50991">
    <property type="entry name" value="PYR_CT"/>
    <property type="match status" value="1"/>
</dbReference>
<dbReference type="InterPro" id="IPR013785">
    <property type="entry name" value="Aldolase_TIM"/>
</dbReference>
<dbReference type="EMBL" id="CP121689">
    <property type="protein sequence ID" value="WZL76884.1"/>
    <property type="molecule type" value="Genomic_DNA"/>
</dbReference>
<evidence type="ECO:0000256" key="3">
    <source>
        <dbReference type="ARBA" id="ARBA00022605"/>
    </source>
</evidence>
<dbReference type="InterPro" id="IPR005675">
    <property type="entry name" value="Citramal_synthase"/>
</dbReference>
<dbReference type="Proteomes" id="UP001461341">
    <property type="component" value="Chromosome"/>
</dbReference>
<comment type="similarity">
    <text evidence="2 9">Belongs to the alpha-IPM synthase/homocitrate synthase family.</text>
</comment>
<evidence type="ECO:0000256" key="1">
    <source>
        <dbReference type="ARBA" id="ARBA00004743"/>
    </source>
</evidence>
<dbReference type="InterPro" id="IPR013709">
    <property type="entry name" value="2-isopropylmalate_synth_dimer"/>
</dbReference>
<keyword evidence="3" id="KW-0028">Amino-acid biosynthesis</keyword>
<gene>
    <name evidence="11" type="primary">cimA</name>
    <name evidence="11" type="ORF">QBE54_03920</name>
</gene>
<dbReference type="EC" id="2.3.3.21" evidence="8"/>
<reference evidence="11 12" key="1">
    <citation type="submission" date="2023-03" db="EMBL/GenBank/DDBJ databases">
        <title>Novel Species.</title>
        <authorList>
            <person name="Ma S."/>
        </authorList>
    </citation>
    <scope>NUCLEOTIDE SEQUENCE [LARGE SCALE GENOMIC DNA]</scope>
    <source>
        <strain evidence="11 12">B11</strain>
    </source>
</reference>
<evidence type="ECO:0000256" key="5">
    <source>
        <dbReference type="ARBA" id="ARBA00022679"/>
    </source>
</evidence>
<dbReference type="Pfam" id="PF22617">
    <property type="entry name" value="HCS_D2"/>
    <property type="match status" value="1"/>
</dbReference>
<keyword evidence="6" id="KW-0100">Branched-chain amino acid biosynthesis</keyword>
<evidence type="ECO:0000313" key="11">
    <source>
        <dbReference type="EMBL" id="WZL76884.1"/>
    </source>
</evidence>
<evidence type="ECO:0000256" key="9">
    <source>
        <dbReference type="RuleBase" id="RU003523"/>
    </source>
</evidence>
<dbReference type="PROSITE" id="PS00815">
    <property type="entry name" value="AIPM_HOMOCIT_SYNTH_1"/>
    <property type="match status" value="1"/>
</dbReference>
<sequence length="529" mass="59275">MQRIEVYDTTLRDGSQGEGINFSVYDKLQIAKKLDELGIHYIEGGWPGSNPKDASFFREVKKLSFKRAKVSAFGSTRRADVKVEEDRNVRLLLEAETPAVAIFGKSWTLHVQEALKTTLEENLRMIDDTVSYLAGKGVEVLYDAEHFFDGFKDDPDYALKTLKVAWEAGARVLVLCDTNGGTLPFEVEEIIDRVWDYFNGSRDVVLGIHAHNDSGVAVANTLVAVRKGVSHVQGTINGLGERCGNANLCSVLPNLQLKMGYCPLNEEDLKKLTEVAHFVYEIANLRPNDYDPYVGRSAFAHKGGIHASAMLRNPRTYEHVPPESVGNRRKILVSEQAGRSNIVHRAKEMGIEIDPRDPRLFELVQKIKEAENYGYQYEGADASFEILLRNTLGENIDLFSLKGFRVIVEKREEGETITEATVKIDIENEVAHTVAEGDGPVHALDNALRKALKPYFPDLERIKLTDYKVRVLSEKEGTAAKIRVLIQTTDGEKEWGTVGVSTNIIEASWNALIDSIKYGLWKTINQKKH</sequence>
<dbReference type="InterPro" id="IPR054691">
    <property type="entry name" value="LeuA/HCS_post-cat"/>
</dbReference>
<dbReference type="PANTHER" id="PTHR43538">
    <property type="entry name" value="ALPHA-IPM SYNTHASE/HOMOCITRATE SYNTHASE"/>
    <property type="match status" value="1"/>
</dbReference>
<comment type="catalytic activity">
    <reaction evidence="7">
        <text>pyruvate + acetyl-CoA + H2O = (3R)-citramalate + CoA + H(+)</text>
        <dbReference type="Rhea" id="RHEA:19045"/>
        <dbReference type="ChEBI" id="CHEBI:15361"/>
        <dbReference type="ChEBI" id="CHEBI:15377"/>
        <dbReference type="ChEBI" id="CHEBI:15378"/>
        <dbReference type="ChEBI" id="CHEBI:30934"/>
        <dbReference type="ChEBI" id="CHEBI:57287"/>
        <dbReference type="ChEBI" id="CHEBI:57288"/>
        <dbReference type="EC" id="2.3.3.21"/>
    </reaction>
</comment>
<evidence type="ECO:0000256" key="2">
    <source>
        <dbReference type="ARBA" id="ARBA00006154"/>
    </source>
</evidence>
<proteinExistence type="inferred from homology"/>
<evidence type="ECO:0000256" key="7">
    <source>
        <dbReference type="ARBA" id="ARBA00048263"/>
    </source>
</evidence>
<protein>
    <recommendedName>
        <fullName evidence="8">Citramalate synthase</fullName>
        <ecNumber evidence="8">2.3.3.21</ecNumber>
    </recommendedName>
</protein>
<keyword evidence="4" id="KW-0412">Isoleucine biosynthesis</keyword>
<evidence type="ECO:0000256" key="4">
    <source>
        <dbReference type="ARBA" id="ARBA00022624"/>
    </source>
</evidence>
<dbReference type="NCBIfam" id="TIGR00977">
    <property type="entry name" value="citramal_synth"/>
    <property type="match status" value="1"/>
</dbReference>
<comment type="pathway">
    <text evidence="1">Amino-acid biosynthesis; L-isoleucine biosynthesis; 2-oxobutanoate from pyruvate: step 1/3.</text>
</comment>
<keyword evidence="12" id="KW-1185">Reference proteome</keyword>
<dbReference type="SUPFAM" id="SSF110921">
    <property type="entry name" value="2-isopropylmalate synthase LeuA, allosteric (dimerisation) domain"/>
    <property type="match status" value="1"/>
</dbReference>